<dbReference type="EMBL" id="GL378348">
    <property type="protein sequence ID" value="EFJ46824.1"/>
    <property type="molecule type" value="Genomic_DNA"/>
</dbReference>
<dbReference type="InterPro" id="IPR006906">
    <property type="entry name" value="Timeless_N"/>
</dbReference>
<feature type="region of interest" description="Disordered" evidence="4">
    <location>
        <begin position="919"/>
        <end position="955"/>
    </location>
</feature>
<evidence type="ECO:0000256" key="2">
    <source>
        <dbReference type="ARBA" id="ARBA00023242"/>
    </source>
</evidence>
<feature type="region of interest" description="Disordered" evidence="4">
    <location>
        <begin position="1"/>
        <end position="64"/>
    </location>
</feature>
<dbReference type="InParanoid" id="D8U095"/>
<dbReference type="GO" id="GO:0003677">
    <property type="term" value="F:DNA binding"/>
    <property type="evidence" value="ECO:0007669"/>
    <property type="project" value="TreeGrafter"/>
</dbReference>
<proteinExistence type="predicted"/>
<feature type="region of interest" description="Disordered" evidence="4">
    <location>
        <begin position="699"/>
        <end position="721"/>
    </location>
</feature>
<accession>D8U095</accession>
<feature type="compositionally biased region" description="Acidic residues" evidence="4">
    <location>
        <begin position="868"/>
        <end position="877"/>
    </location>
</feature>
<evidence type="ECO:0000256" key="1">
    <source>
        <dbReference type="ARBA" id="ARBA00004123"/>
    </source>
</evidence>
<evidence type="ECO:0000259" key="5">
    <source>
        <dbReference type="Pfam" id="PF04821"/>
    </source>
</evidence>
<feature type="compositionally biased region" description="Acidic residues" evidence="4">
    <location>
        <begin position="1261"/>
        <end position="1270"/>
    </location>
</feature>
<evidence type="ECO:0000256" key="4">
    <source>
        <dbReference type="SAM" id="MobiDB-lite"/>
    </source>
</evidence>
<sequence>MAYGLNLAGAHREQQDAIRGAKDKDSAGDIVMMDLEDDLDDGADDVGADQDDENEQAAGPQPDPVDYELLISVAHGLGRWMQDTTTGQKVYVKDQDCIVKVLTYLTMPVDPATSKPEIQEGFVRDVKEAMLQPDALVAVLGLIAEPLAAHPRLSPEQQGAVQLVLVLLRNLLAVPDERPSPTLAAGSSRTRLQASLLSLLFSENILELLLLVAQHGTQAPLRREMPTLLEILYDTYRNVTPQQLLAAKPPPPPRAAQQQRKQQPAPPKAPAAPTGAAAGGGGGGGVRPSLAAFHSTVAAQLRRQQLAAAAKLRGAPGGAGVVMSRPGAAGGRFVIAHADDPGQRRTFLARPAAGGTAATTVKQQIVEAPPKLDGGSRSGASGSSSGSSWAVRDAVLLWKLRCFADDLLESGYNQVMEVIRRDVSAGVGEAQAAAGGTMGWDTFHLVCKLWVEQADTSAKLRDWELQAVSMRLLCEMLAVLTTALERGGFLVRAKKRRGGVGKRKKQQLEQEEGEGEKEGDAGEGEGGEGGEGGGEEGEGGKRAGGSGKAPLDELEEGDGGDEDDDDDEDEDEDDDAGGGGGRRGRGGGVERPLDLTSKIRGKLAQPAVIYFAVQLLACYRSLPPEVPRAIASLLYRIAGKEHLDMEPLLYQVSVLRVFYMLLSDPDLRSPSKLPYYQGVLLLATRVMLRRRFMKTVRVGNGRSKRSGQAGQAAGNDGGGGRGGLRLNAAQEALLLSLFERHNASKHNADLILEGMKRGAGEKEAAGEAAGAGGVEMSLGQLMRQLKKMGLRFKQLTENQISRLSSLHSRYRTDPDCHLMIAAQLPGGWTSKDIKRLLVKHGMEQVRRRGTRREEVSGSEAGSDSDSGGGEDGEDDPDVAALDEEELGVLWEEHGGSPDAAAKIAAALISPVPAAAVTKKLRQMGLMKRDKQKRRKGAGREGGEEKRRGSRRGGGGEVDVAALRRLYEEHKARPDHLNVIAAFLPGGKTVKQVQRLLRAHGLLDDESIRRKRARDAAERTRLVALYQQTRGSAGDQLEAMARLMPDLAGGPRQVAKLLRKHGLTAAPEGAGRGRGRGKGGSGGGEEEELHQQGEDEEGERRGKGPRAAGGGSGGAEEHSGGGARSTKVREPDPDRILQALAGIQDAYDADGRWMSPHAAAAWVTKQLTAAESLWQLAGGATSDYCLVLTCDEDEDFFMTEYAHDRPSSSPHFLHPQYTHTHTHTIPHIPHLPYPNPALNHLNNNPSPPHLKPLSPLPSSPDNDNDDDDDDNDRGGGADGDEGSGGGGRHVVTGHQGAQGRARGKARAAGARAQGRAKKRSSKSKSEVGKQEEEQEEEEKEAAAGGTEHPRGRTRRLPDALGGSSGSEGEGDRPTGRNRTAPATGQPPGRKGGRDVGPAGGAGAGGGGGGGGMAVGASDGGPGEGGVGGDADARRRALAEIARRRQEQARRQQELIKGQSCGTVKNPAHAYSISVRS</sequence>
<feature type="compositionally biased region" description="Basic and acidic residues" evidence="4">
    <location>
        <begin position="843"/>
        <end position="855"/>
    </location>
</feature>
<dbReference type="Pfam" id="PF04821">
    <property type="entry name" value="TIMELESS"/>
    <property type="match status" value="1"/>
</dbReference>
<feature type="compositionally biased region" description="Pro residues" evidence="4">
    <location>
        <begin position="1244"/>
        <end position="1257"/>
    </location>
</feature>
<evidence type="ECO:0000256" key="3">
    <source>
        <dbReference type="ARBA" id="ARBA00023306"/>
    </source>
</evidence>
<dbReference type="KEGG" id="vcn:VOLCADRAFT_92689"/>
<feature type="compositionally biased region" description="Gly residues" evidence="4">
    <location>
        <begin position="577"/>
        <end position="589"/>
    </location>
</feature>
<feature type="compositionally biased region" description="Basic and acidic residues" evidence="4">
    <location>
        <begin position="937"/>
        <end position="946"/>
    </location>
</feature>
<feature type="region of interest" description="Disordered" evidence="4">
    <location>
        <begin position="1062"/>
        <end position="1131"/>
    </location>
</feature>
<organism evidence="7">
    <name type="scientific">Volvox carteri f. nagariensis</name>
    <dbReference type="NCBI Taxonomy" id="3068"/>
    <lineage>
        <taxon>Eukaryota</taxon>
        <taxon>Viridiplantae</taxon>
        <taxon>Chlorophyta</taxon>
        <taxon>core chlorophytes</taxon>
        <taxon>Chlorophyceae</taxon>
        <taxon>CS clade</taxon>
        <taxon>Chlamydomonadales</taxon>
        <taxon>Volvocaceae</taxon>
        <taxon>Volvox</taxon>
    </lineage>
</organism>
<dbReference type="GO" id="GO:0006281">
    <property type="term" value="P:DNA repair"/>
    <property type="evidence" value="ECO:0007669"/>
    <property type="project" value="TreeGrafter"/>
</dbReference>
<feature type="compositionally biased region" description="Gly residues" evidence="4">
    <location>
        <begin position="1273"/>
        <end position="1287"/>
    </location>
</feature>
<protein>
    <recommendedName>
        <fullName evidence="5">Timeless N-terminal domain-containing protein</fullName>
    </recommendedName>
</protein>
<keyword evidence="2" id="KW-0539">Nucleus</keyword>
<feature type="compositionally biased region" description="Basic and acidic residues" evidence="4">
    <location>
        <begin position="1088"/>
        <end position="1101"/>
    </location>
</feature>
<feature type="compositionally biased region" description="Low complexity" evidence="4">
    <location>
        <begin position="1294"/>
        <end position="1312"/>
    </location>
</feature>
<feature type="compositionally biased region" description="Basic and acidic residues" evidence="4">
    <location>
        <begin position="1429"/>
        <end position="1452"/>
    </location>
</feature>
<name>D8U095_VOLCA</name>
<reference evidence="6 7" key="1">
    <citation type="journal article" date="2010" name="Science">
        <title>Genomic analysis of organismal complexity in the multicellular green alga Volvox carteri.</title>
        <authorList>
            <person name="Prochnik S.E."/>
            <person name="Umen J."/>
            <person name="Nedelcu A.M."/>
            <person name="Hallmann A."/>
            <person name="Miller S.M."/>
            <person name="Nishii I."/>
            <person name="Ferris P."/>
            <person name="Kuo A."/>
            <person name="Mitros T."/>
            <person name="Fritz-Laylin L.K."/>
            <person name="Hellsten U."/>
            <person name="Chapman J."/>
            <person name="Simakov O."/>
            <person name="Rensing S.A."/>
            <person name="Terry A."/>
            <person name="Pangilinan J."/>
            <person name="Kapitonov V."/>
            <person name="Jurka J."/>
            <person name="Salamov A."/>
            <person name="Shapiro H."/>
            <person name="Schmutz J."/>
            <person name="Grimwood J."/>
            <person name="Lindquist E."/>
            <person name="Lucas S."/>
            <person name="Grigoriev I.V."/>
            <person name="Schmitt R."/>
            <person name="Kirk D."/>
            <person name="Rokhsar D.S."/>
        </authorList>
    </citation>
    <scope>NUCLEOTIDE SEQUENCE [LARGE SCALE GENOMIC DNA]</scope>
    <source>
        <strain evidence="7">f. Nagariensis / Eve</strain>
    </source>
</reference>
<feature type="region of interest" description="Disordered" evidence="4">
    <location>
        <begin position="843"/>
        <end position="877"/>
    </location>
</feature>
<dbReference type="GO" id="GO:0031298">
    <property type="term" value="C:replication fork protection complex"/>
    <property type="evidence" value="ECO:0007669"/>
    <property type="project" value="TreeGrafter"/>
</dbReference>
<feature type="compositionally biased region" description="Basic and acidic residues" evidence="4">
    <location>
        <begin position="10"/>
        <end position="27"/>
    </location>
</feature>
<dbReference type="GO" id="GO:0043111">
    <property type="term" value="P:replication fork arrest"/>
    <property type="evidence" value="ECO:0007669"/>
    <property type="project" value="TreeGrafter"/>
</dbReference>
<gene>
    <name evidence="6" type="ORF">VOLCADRAFT_92689</name>
</gene>
<dbReference type="OrthoDB" id="310853at2759"/>
<feature type="compositionally biased region" description="Acidic residues" evidence="4">
    <location>
        <begin position="34"/>
        <end position="55"/>
    </location>
</feature>
<evidence type="ECO:0000313" key="7">
    <source>
        <dbReference type="Proteomes" id="UP000001058"/>
    </source>
</evidence>
<keyword evidence="3" id="KW-0131">Cell cycle</keyword>
<dbReference type="PANTHER" id="PTHR22940">
    <property type="entry name" value="TIMEOUT/TIMELESS-2"/>
    <property type="match status" value="1"/>
</dbReference>
<feature type="compositionally biased region" description="Acidic residues" evidence="4">
    <location>
        <begin position="509"/>
        <end position="537"/>
    </location>
</feature>
<feature type="region of interest" description="Disordered" evidence="4">
    <location>
        <begin position="365"/>
        <end position="387"/>
    </location>
</feature>
<feature type="region of interest" description="Disordered" evidence="4">
    <location>
        <begin position="500"/>
        <end position="593"/>
    </location>
</feature>
<dbReference type="eggNOG" id="KOG1974">
    <property type="taxonomic scope" value="Eukaryota"/>
</dbReference>
<feature type="compositionally biased region" description="Gly residues" evidence="4">
    <location>
        <begin position="277"/>
        <end position="286"/>
    </location>
</feature>
<feature type="compositionally biased region" description="Gly residues" evidence="4">
    <location>
        <begin position="1396"/>
        <end position="1427"/>
    </location>
</feature>
<dbReference type="STRING" id="3068.D8U095"/>
<feature type="region of interest" description="Disordered" evidence="4">
    <location>
        <begin position="1222"/>
        <end position="1456"/>
    </location>
</feature>
<feature type="region of interest" description="Disordered" evidence="4">
    <location>
        <begin position="244"/>
        <end position="287"/>
    </location>
</feature>
<dbReference type="RefSeq" id="XP_002952033.1">
    <property type="nucleotide sequence ID" value="XM_002951987.1"/>
</dbReference>
<feature type="domain" description="Timeless N-terminal" evidence="5">
    <location>
        <begin position="98"/>
        <end position="261"/>
    </location>
</feature>
<dbReference type="GO" id="GO:0000076">
    <property type="term" value="P:DNA replication checkpoint signaling"/>
    <property type="evidence" value="ECO:0007669"/>
    <property type="project" value="TreeGrafter"/>
</dbReference>
<keyword evidence="7" id="KW-1185">Reference proteome</keyword>
<dbReference type="Proteomes" id="UP000001058">
    <property type="component" value="Unassembled WGS sequence"/>
</dbReference>
<evidence type="ECO:0000313" key="6">
    <source>
        <dbReference type="EMBL" id="EFJ46824.1"/>
    </source>
</evidence>
<comment type="subcellular location">
    <subcellularLocation>
        <location evidence="1">Nucleus</location>
    </subcellularLocation>
</comment>
<dbReference type="PANTHER" id="PTHR22940:SF4">
    <property type="entry name" value="PROTEIN TIMELESS HOMOLOG"/>
    <property type="match status" value="1"/>
</dbReference>
<feature type="compositionally biased region" description="Low complexity" evidence="4">
    <location>
        <begin position="378"/>
        <end position="387"/>
    </location>
</feature>
<feature type="compositionally biased region" description="Acidic residues" evidence="4">
    <location>
        <begin position="552"/>
        <end position="576"/>
    </location>
</feature>
<dbReference type="GeneID" id="9617253"/>
<dbReference type="InterPro" id="IPR044998">
    <property type="entry name" value="Timeless"/>
</dbReference>